<protein>
    <submittedName>
        <fullName evidence="7">Uncharacterized protein</fullName>
    </submittedName>
</protein>
<comment type="subcellular location">
    <subcellularLocation>
        <location evidence="1">Membrane</location>
        <topology evidence="1">Multi-pass membrane protein</topology>
    </subcellularLocation>
</comment>
<dbReference type="RefSeq" id="WP_189581322.1">
    <property type="nucleotide sequence ID" value="NZ_BMYV01000001.1"/>
</dbReference>
<feature type="transmembrane region" description="Helical" evidence="6">
    <location>
        <begin position="78"/>
        <end position="101"/>
    </location>
</feature>
<reference evidence="7 8" key="1">
    <citation type="journal article" date="2014" name="Int. J. Syst. Evol. Microbiol.">
        <title>Complete genome sequence of Corynebacterium casei LMG S-19264T (=DSM 44701T), isolated from a smear-ripened cheese.</title>
        <authorList>
            <consortium name="US DOE Joint Genome Institute (JGI-PGF)"/>
            <person name="Walter F."/>
            <person name="Albersmeier A."/>
            <person name="Kalinowski J."/>
            <person name="Ruckert C."/>
        </authorList>
    </citation>
    <scope>NUCLEOTIDE SEQUENCE [LARGE SCALE GENOMIC DNA]</scope>
    <source>
        <strain evidence="7 8">KCTC 23968</strain>
    </source>
</reference>
<organism evidence="7 8">
    <name type="scientific">Litorimonas cladophorae</name>
    <dbReference type="NCBI Taxonomy" id="1220491"/>
    <lineage>
        <taxon>Bacteria</taxon>
        <taxon>Pseudomonadati</taxon>
        <taxon>Pseudomonadota</taxon>
        <taxon>Alphaproteobacteria</taxon>
        <taxon>Maricaulales</taxon>
        <taxon>Robiginitomaculaceae</taxon>
    </lineage>
</organism>
<evidence type="ECO:0000256" key="6">
    <source>
        <dbReference type="SAM" id="Phobius"/>
    </source>
</evidence>
<accession>A0A918NB96</accession>
<keyword evidence="3 6" id="KW-0812">Transmembrane</keyword>
<dbReference type="Pfam" id="PF07947">
    <property type="entry name" value="YhhN"/>
    <property type="match status" value="1"/>
</dbReference>
<keyword evidence="4 6" id="KW-1133">Transmembrane helix</keyword>
<feature type="transmembrane region" description="Helical" evidence="6">
    <location>
        <begin position="203"/>
        <end position="220"/>
    </location>
</feature>
<feature type="transmembrane region" description="Helical" evidence="6">
    <location>
        <begin position="174"/>
        <end position="197"/>
    </location>
</feature>
<sequence length="228" mass="25189">MRSLFRNNIFRFGMTLFLTGLYSLLRNTEWSSVVKPLPIIFWALVVMFSAKRPAAEWVVANLFAAALGDVLLDLGPDWLLIATLPFLGSTLLLALAFHLRGHALDVNLGRGEDLLLLLPIIALAVGFHLFMAPRLADAATVGAALLLISSLLLWRALSLVISRGNAVDPTPVRFIGFLGACGIVTNYILYSINIGLHPVPRDLVIHVYFWGQAFAAWSFLKPAWKVRR</sequence>
<evidence type="ECO:0000313" key="7">
    <source>
        <dbReference type="EMBL" id="GGX59723.1"/>
    </source>
</evidence>
<feature type="transmembrane region" description="Helical" evidence="6">
    <location>
        <begin position="138"/>
        <end position="162"/>
    </location>
</feature>
<dbReference type="GO" id="GO:0016020">
    <property type="term" value="C:membrane"/>
    <property type="evidence" value="ECO:0007669"/>
    <property type="project" value="UniProtKB-SubCell"/>
</dbReference>
<gene>
    <name evidence="7" type="ORF">GCM10011309_06890</name>
</gene>
<evidence type="ECO:0000313" key="8">
    <source>
        <dbReference type="Proteomes" id="UP000600865"/>
    </source>
</evidence>
<comment type="similarity">
    <text evidence="2">Belongs to the TMEM86 family.</text>
</comment>
<comment type="caution">
    <text evidence="7">The sequence shown here is derived from an EMBL/GenBank/DDBJ whole genome shotgun (WGS) entry which is preliminary data.</text>
</comment>
<dbReference type="AlphaFoldDB" id="A0A918NB96"/>
<evidence type="ECO:0000256" key="5">
    <source>
        <dbReference type="ARBA" id="ARBA00023136"/>
    </source>
</evidence>
<dbReference type="InterPro" id="IPR012506">
    <property type="entry name" value="TMEM86B-like"/>
</dbReference>
<keyword evidence="8" id="KW-1185">Reference proteome</keyword>
<evidence type="ECO:0000256" key="3">
    <source>
        <dbReference type="ARBA" id="ARBA00022692"/>
    </source>
</evidence>
<keyword evidence="5 6" id="KW-0472">Membrane</keyword>
<dbReference type="EMBL" id="BMYV01000001">
    <property type="protein sequence ID" value="GGX59723.1"/>
    <property type="molecule type" value="Genomic_DNA"/>
</dbReference>
<dbReference type="Proteomes" id="UP000600865">
    <property type="component" value="Unassembled WGS sequence"/>
</dbReference>
<name>A0A918NB96_9PROT</name>
<evidence type="ECO:0000256" key="2">
    <source>
        <dbReference type="ARBA" id="ARBA00007375"/>
    </source>
</evidence>
<proteinExistence type="inferred from homology"/>
<evidence type="ECO:0000256" key="4">
    <source>
        <dbReference type="ARBA" id="ARBA00022989"/>
    </source>
</evidence>
<evidence type="ECO:0000256" key="1">
    <source>
        <dbReference type="ARBA" id="ARBA00004141"/>
    </source>
</evidence>
<feature type="transmembrane region" description="Helical" evidence="6">
    <location>
        <begin position="113"/>
        <end position="132"/>
    </location>
</feature>
<feature type="transmembrane region" description="Helical" evidence="6">
    <location>
        <begin position="9"/>
        <end position="25"/>
    </location>
</feature>